<dbReference type="Pfam" id="PF00561">
    <property type="entry name" value="Abhydrolase_1"/>
    <property type="match status" value="1"/>
</dbReference>
<comment type="caution">
    <text evidence="2">The sequence shown here is derived from an EMBL/GenBank/DDBJ whole genome shotgun (WGS) entry which is preliminary data.</text>
</comment>
<organism evidence="2 3">
    <name type="scientific">Caldanaerobacter subterraneus subsp. pacificus DSM 12653</name>
    <dbReference type="NCBI Taxonomy" id="391606"/>
    <lineage>
        <taxon>Bacteria</taxon>
        <taxon>Bacillati</taxon>
        <taxon>Bacillota</taxon>
        <taxon>Clostridia</taxon>
        <taxon>Thermoanaerobacterales</taxon>
        <taxon>Thermoanaerobacteraceae</taxon>
        <taxon>Caldanaerobacter</taxon>
    </lineage>
</organism>
<dbReference type="EMBL" id="ABXP02000035">
    <property type="protein sequence ID" value="KKC30392.1"/>
    <property type="molecule type" value="Genomic_DNA"/>
</dbReference>
<dbReference type="GO" id="GO:0016787">
    <property type="term" value="F:hydrolase activity"/>
    <property type="evidence" value="ECO:0007669"/>
    <property type="project" value="UniProtKB-KW"/>
</dbReference>
<dbReference type="InterPro" id="IPR029058">
    <property type="entry name" value="AB_hydrolase_fold"/>
</dbReference>
<proteinExistence type="predicted"/>
<name>B7R989_9THEO</name>
<keyword evidence="2" id="KW-0378">Hydrolase</keyword>
<keyword evidence="2" id="KW-0808">Transferase</keyword>
<dbReference type="InterPro" id="IPR000073">
    <property type="entry name" value="AB_hydrolase_1"/>
</dbReference>
<dbReference type="Proteomes" id="UP000010146">
    <property type="component" value="Unassembled WGS sequence"/>
</dbReference>
<accession>B7R989</accession>
<dbReference type="Gene3D" id="3.40.50.1820">
    <property type="entry name" value="alpha/beta hydrolase"/>
    <property type="match status" value="1"/>
</dbReference>
<evidence type="ECO:0000259" key="1">
    <source>
        <dbReference type="Pfam" id="PF00561"/>
    </source>
</evidence>
<dbReference type="GO" id="GO:0016746">
    <property type="term" value="F:acyltransferase activity"/>
    <property type="evidence" value="ECO:0007669"/>
    <property type="project" value="UniProtKB-KW"/>
</dbReference>
<dbReference type="AlphaFoldDB" id="B7R989"/>
<sequence>MIFDGITEKIIKTSRLTISYLEAGDPHHQPLIMIHGNVSSNLFWYETIKAFADEYWIIAPDMRGYGKTEALPIDATRGLRDWSDDLKSLVEALKIKCPFHLIGWSMGGGIVMQYAIDNPSDLASMILINPISPYGFGGTKGENGIPCNSSFSGTGGGAVNPRFIELIAQRYRGEDDPNSPRMVLNQFYFKPPFRVSREREEILLDSMLSTKLGDAFYPGDYESCEEWPGFAPGKKGINNAFSPKYMNLSSIIDIVPKCPILWVRGSDDLIVSDTSFFCFGFLGKSGFVPGWPGDDLYPPQPMVTQTRYVLEQYKAKGGYYEEFVVEDAGHSPHIEKPHIFQQKVRSFLKVNS</sequence>
<dbReference type="PRINTS" id="PR00111">
    <property type="entry name" value="ABHYDROLASE"/>
</dbReference>
<reference evidence="2 3" key="1">
    <citation type="submission" date="2008-07" db="EMBL/GenBank/DDBJ databases">
        <authorList>
            <person name="Gonzalez J."/>
            <person name="Sokolova T."/>
            <person name="Ferriera S."/>
            <person name="Johnson J."/>
            <person name="Kravitz S."/>
            <person name="Beeson K."/>
            <person name="Sutton G."/>
            <person name="Rogers Y.-H."/>
            <person name="Friedman R."/>
            <person name="Frazier M."/>
            <person name="Venter J.C."/>
        </authorList>
    </citation>
    <scope>NUCLEOTIDE SEQUENCE [LARGE SCALE GENOMIC DNA]</scope>
    <source>
        <strain evidence="2 3">DSM 12653</strain>
    </source>
</reference>
<evidence type="ECO:0000313" key="2">
    <source>
        <dbReference type="EMBL" id="KKC30392.1"/>
    </source>
</evidence>
<feature type="domain" description="AB hydrolase-1" evidence="1">
    <location>
        <begin position="30"/>
        <end position="133"/>
    </location>
</feature>
<dbReference type="PANTHER" id="PTHR43798">
    <property type="entry name" value="MONOACYLGLYCEROL LIPASE"/>
    <property type="match status" value="1"/>
</dbReference>
<gene>
    <name evidence="2" type="ORF">CDSM653_00572</name>
</gene>
<reference evidence="3" key="3">
    <citation type="submission" date="2015-02" db="EMBL/GenBank/DDBJ databases">
        <title>Genome analysis of three genomes within the thermophilic hydrogenogenic bacterial species Caldanaerobacter subterraneus.</title>
        <authorList>
            <person name="Sant'Anna F.H."/>
            <person name="Lebedinsky A."/>
            <person name="Sokolova T."/>
            <person name="Robb F.T."/>
            <person name="Gonzalez J.M."/>
        </authorList>
    </citation>
    <scope>NUCLEOTIDE SEQUENCE [LARGE SCALE GENOMIC DNA]</scope>
    <source>
        <strain evidence="3">DSM 12653</strain>
    </source>
</reference>
<evidence type="ECO:0000313" key="3">
    <source>
        <dbReference type="Proteomes" id="UP000010146"/>
    </source>
</evidence>
<dbReference type="RefSeq" id="WP_009610848.1">
    <property type="nucleotide sequence ID" value="NZ_ABXP02000035.1"/>
</dbReference>
<dbReference type="PANTHER" id="PTHR43798:SF33">
    <property type="entry name" value="HYDROLASE, PUTATIVE (AFU_ORTHOLOGUE AFUA_2G14860)-RELATED"/>
    <property type="match status" value="1"/>
</dbReference>
<keyword evidence="2" id="KW-0012">Acyltransferase</keyword>
<dbReference type="InterPro" id="IPR050266">
    <property type="entry name" value="AB_hydrolase_sf"/>
</dbReference>
<dbReference type="SUPFAM" id="SSF53474">
    <property type="entry name" value="alpha/beta-Hydrolases"/>
    <property type="match status" value="1"/>
</dbReference>
<reference evidence="2 3" key="2">
    <citation type="journal article" date="2015" name="BMC Genomics">
        <title>Analysis of three genomes within the thermophilic bacterial species Caldanaerobacter subterraneus with a focus on carbon monoxide dehydrogenase evolution and hydrolase diversity.</title>
        <authorList>
            <person name="Sant'Anna F.H."/>
            <person name="Lebedinsky A.V."/>
            <person name="Sokolova T.G."/>
            <person name="Robb F.T."/>
            <person name="Gonzalez J.M."/>
        </authorList>
    </citation>
    <scope>NUCLEOTIDE SEQUENCE [LARGE SCALE GENOMIC DNA]</scope>
    <source>
        <strain evidence="2 3">DSM 12653</strain>
    </source>
</reference>
<dbReference type="GO" id="GO:0016020">
    <property type="term" value="C:membrane"/>
    <property type="evidence" value="ECO:0007669"/>
    <property type="project" value="TreeGrafter"/>
</dbReference>
<protein>
    <submittedName>
        <fullName evidence="2">Alpha/beta superfamily hydrolase/acyltransferase</fullName>
    </submittedName>
</protein>